<evidence type="ECO:0000313" key="1">
    <source>
        <dbReference type="EnsemblMetazoa" id="PPA44594.1"/>
    </source>
</evidence>
<reference evidence="1" key="2">
    <citation type="submission" date="2022-06" db="UniProtKB">
        <authorList>
            <consortium name="EnsemblMetazoa"/>
        </authorList>
    </citation>
    <scope>IDENTIFICATION</scope>
    <source>
        <strain evidence="1">PS312</strain>
    </source>
</reference>
<evidence type="ECO:0000313" key="2">
    <source>
        <dbReference type="Proteomes" id="UP000005239"/>
    </source>
</evidence>
<keyword evidence="2" id="KW-1185">Reference proteome</keyword>
<protein>
    <submittedName>
        <fullName evidence="1">Uncharacterized protein</fullName>
    </submittedName>
</protein>
<dbReference type="AlphaFoldDB" id="A0A2A6BA64"/>
<name>A0A2A6BA64_PRIPA</name>
<accession>A0A8R1V506</accession>
<dbReference type="Proteomes" id="UP000005239">
    <property type="component" value="Unassembled WGS sequence"/>
</dbReference>
<accession>A0A2A6BA64</accession>
<gene>
    <name evidence="1" type="primary">WBGene00282963</name>
</gene>
<sequence>MVIERVADRIRRRATLDHEQPKDVGEAQEAGGHARLLAHQHARAVEVDDRRVALVVADFPTHINITKNMCTMLPMNNDVE</sequence>
<proteinExistence type="predicted"/>
<reference evidence="2" key="1">
    <citation type="journal article" date="2008" name="Nat. Genet.">
        <title>The Pristionchus pacificus genome provides a unique perspective on nematode lifestyle and parasitism.</title>
        <authorList>
            <person name="Dieterich C."/>
            <person name="Clifton S.W."/>
            <person name="Schuster L.N."/>
            <person name="Chinwalla A."/>
            <person name="Delehaunty K."/>
            <person name="Dinkelacker I."/>
            <person name="Fulton L."/>
            <person name="Fulton R."/>
            <person name="Godfrey J."/>
            <person name="Minx P."/>
            <person name="Mitreva M."/>
            <person name="Roeseler W."/>
            <person name="Tian H."/>
            <person name="Witte H."/>
            <person name="Yang S.P."/>
            <person name="Wilson R.K."/>
            <person name="Sommer R.J."/>
        </authorList>
    </citation>
    <scope>NUCLEOTIDE SEQUENCE [LARGE SCALE GENOMIC DNA]</scope>
    <source>
        <strain evidence="2">PS312</strain>
    </source>
</reference>
<dbReference type="EnsemblMetazoa" id="PPA44594.1">
    <property type="protein sequence ID" value="PPA44594.1"/>
    <property type="gene ID" value="WBGene00282963"/>
</dbReference>
<organism evidence="1 2">
    <name type="scientific">Pristionchus pacificus</name>
    <name type="common">Parasitic nematode worm</name>
    <dbReference type="NCBI Taxonomy" id="54126"/>
    <lineage>
        <taxon>Eukaryota</taxon>
        <taxon>Metazoa</taxon>
        <taxon>Ecdysozoa</taxon>
        <taxon>Nematoda</taxon>
        <taxon>Chromadorea</taxon>
        <taxon>Rhabditida</taxon>
        <taxon>Rhabditina</taxon>
        <taxon>Diplogasteromorpha</taxon>
        <taxon>Diplogasteroidea</taxon>
        <taxon>Neodiplogasteridae</taxon>
        <taxon>Pristionchus</taxon>
    </lineage>
</organism>